<reference evidence="2 3" key="1">
    <citation type="journal article" date="2010" name="Stand. Genomic Sci.">
        <title>Complete genome sequence of Segniliparus rotundus type strain (CDC 1076).</title>
        <authorList>
            <person name="Sikorski J."/>
            <person name="Lapidus A."/>
            <person name="Copeland A."/>
            <person name="Misra M."/>
            <person name="Glavina Del Rio T."/>
            <person name="Nolan M."/>
            <person name="Lucas S."/>
            <person name="Chen F."/>
            <person name="Tice H."/>
            <person name="Cheng J.F."/>
            <person name="Jando M."/>
            <person name="Schneider S."/>
            <person name="Bruce D."/>
            <person name="Goodwin L."/>
            <person name="Pitluck S."/>
            <person name="Liolios K."/>
            <person name="Mikhailova N."/>
            <person name="Pati A."/>
            <person name="Ivanova N."/>
            <person name="Mavromatis K."/>
            <person name="Chen A."/>
            <person name="Palaniappan K."/>
            <person name="Chertkov O."/>
            <person name="Land M."/>
            <person name="Hauser L."/>
            <person name="Chang Y.J."/>
            <person name="Jeffries C.D."/>
            <person name="Brettin T."/>
            <person name="Detter J.C."/>
            <person name="Han C."/>
            <person name="Rohde M."/>
            <person name="Goker M."/>
            <person name="Bristow J."/>
            <person name="Eisen J.A."/>
            <person name="Markowitz V."/>
            <person name="Hugenholtz P."/>
            <person name="Kyrpides N.C."/>
            <person name="Klenk H.P."/>
        </authorList>
    </citation>
    <scope>NUCLEOTIDE SEQUENCE [LARGE SCALE GENOMIC DNA]</scope>
    <source>
        <strain evidence="3">ATCC BAA-972 / CDC 1076 / CIP 108378 / DSM 44985 / JCM 13578</strain>
    </source>
</reference>
<dbReference type="Pfam" id="PF14032">
    <property type="entry name" value="PknH_C"/>
    <property type="match status" value="1"/>
</dbReference>
<organism evidence="2 3">
    <name type="scientific">Segniliparus rotundus (strain ATCC BAA-972 / CDC 1076 / CIP 108378 / DSM 44985 / JCM 13578)</name>
    <dbReference type="NCBI Taxonomy" id="640132"/>
    <lineage>
        <taxon>Bacteria</taxon>
        <taxon>Bacillati</taxon>
        <taxon>Actinomycetota</taxon>
        <taxon>Actinomycetes</taxon>
        <taxon>Mycobacteriales</taxon>
        <taxon>Segniliparaceae</taxon>
        <taxon>Segniliparus</taxon>
    </lineage>
</organism>
<evidence type="ECO:0000313" key="3">
    <source>
        <dbReference type="Proteomes" id="UP000002247"/>
    </source>
</evidence>
<evidence type="ECO:0000259" key="1">
    <source>
        <dbReference type="Pfam" id="PF14032"/>
    </source>
</evidence>
<dbReference type="KEGG" id="srt:Srot_2016"/>
<dbReference type="InterPro" id="IPR026954">
    <property type="entry name" value="PknH-like_Extracell"/>
</dbReference>
<evidence type="ECO:0000313" key="2">
    <source>
        <dbReference type="EMBL" id="ADG98472.1"/>
    </source>
</evidence>
<dbReference type="TCDB" id="1.B.102.1.4">
    <property type="family name" value="the tube-forming protein in the mycobacterial envelop (time) family"/>
</dbReference>
<name>D6Z942_SEGRD</name>
<protein>
    <recommendedName>
        <fullName evidence="1">PknH-like extracellular domain-containing protein</fullName>
    </recommendedName>
</protein>
<dbReference type="EMBL" id="CP001958">
    <property type="protein sequence ID" value="ADG98472.1"/>
    <property type="molecule type" value="Genomic_DNA"/>
</dbReference>
<dbReference type="Proteomes" id="UP000002247">
    <property type="component" value="Chromosome"/>
</dbReference>
<dbReference type="OrthoDB" id="9827428at2"/>
<accession>D6Z942</accession>
<dbReference type="Gene3D" id="3.40.1000.70">
    <property type="entry name" value="PknH-like extracellular domain"/>
    <property type="match status" value="1"/>
</dbReference>
<dbReference type="AlphaFoldDB" id="D6Z942"/>
<keyword evidence="3" id="KW-1185">Reference proteome</keyword>
<dbReference type="InterPro" id="IPR038232">
    <property type="entry name" value="PknH-like_Extracell_sf"/>
</dbReference>
<proteinExistence type="predicted"/>
<gene>
    <name evidence="2" type="ordered locus">Srot_2016</name>
</gene>
<dbReference type="RefSeq" id="WP_013138924.1">
    <property type="nucleotide sequence ID" value="NC_014168.1"/>
</dbReference>
<sequence length="252" mass="26272">MRLGAFGRLKKFPGGPAALGLCVASAVFTGMGLGSWAGVVVVPGHAAPDGRLLPLAVPDATRLVPASALESIAVPADQAAGLVNAPLAWSRDVTAPGADSKTTANQCLLADPVGTRAAYGEEWTAFRKTTVQPAEDDDSTQIVMSVGLYPSESKPRGRYVSLVSELRACDGVSATETDAIGAEFPLTFHVEPSDEEHSIRWRSEKAGAPARSCSYDARVRRNVFLEVMVCAADPQGEGAEPVADALEEALPA</sequence>
<dbReference type="STRING" id="640132.Srot_2016"/>
<feature type="domain" description="PknH-like extracellular" evidence="1">
    <location>
        <begin position="64"/>
        <end position="245"/>
    </location>
</feature>
<dbReference type="HOGENOM" id="CLU_1102198_0_0_11"/>